<keyword evidence="1" id="KW-0863">Zinc-finger</keyword>
<feature type="domain" description="CCHC-type" evidence="3">
    <location>
        <begin position="286"/>
        <end position="301"/>
    </location>
</feature>
<reference evidence="4" key="2">
    <citation type="submission" date="2015-06" db="UniProtKB">
        <authorList>
            <consortium name="EnsemblPlants"/>
        </authorList>
    </citation>
    <scope>IDENTIFICATION</scope>
    <source>
        <strain evidence="4">DM1-3 516 R44</strain>
    </source>
</reference>
<feature type="compositionally biased region" description="Basic and acidic residues" evidence="2">
    <location>
        <begin position="271"/>
        <end position="282"/>
    </location>
</feature>
<dbReference type="SUPFAM" id="SSF57756">
    <property type="entry name" value="Retrovirus zinc finger-like domains"/>
    <property type="match status" value="1"/>
</dbReference>
<evidence type="ECO:0000256" key="1">
    <source>
        <dbReference type="PROSITE-ProRule" id="PRU00047"/>
    </source>
</evidence>
<dbReference type="HOGENOM" id="CLU_840466_0_0_1"/>
<dbReference type="PaxDb" id="4113-PGSC0003DMT400090019"/>
<dbReference type="InParanoid" id="M1DJF6"/>
<dbReference type="InterPro" id="IPR001878">
    <property type="entry name" value="Znf_CCHC"/>
</dbReference>
<dbReference type="EnsemblPlants" id="PGSC0003DMT400090019">
    <property type="protein sequence ID" value="PGSC0003DMT400090019"/>
    <property type="gene ID" value="PGSC0003DMG400039590"/>
</dbReference>
<dbReference type="Gramene" id="PGSC0003DMT400090019">
    <property type="protein sequence ID" value="PGSC0003DMT400090019"/>
    <property type="gene ID" value="PGSC0003DMG400039590"/>
</dbReference>
<evidence type="ECO:0000256" key="2">
    <source>
        <dbReference type="SAM" id="MobiDB-lite"/>
    </source>
</evidence>
<name>M1DJF6_SOLTU</name>
<feature type="region of interest" description="Disordered" evidence="2">
    <location>
        <begin position="312"/>
        <end position="331"/>
    </location>
</feature>
<dbReference type="GO" id="GO:0003676">
    <property type="term" value="F:nucleic acid binding"/>
    <property type="evidence" value="ECO:0007669"/>
    <property type="project" value="InterPro"/>
</dbReference>
<dbReference type="PROSITE" id="PS50158">
    <property type="entry name" value="ZF_CCHC"/>
    <property type="match status" value="1"/>
</dbReference>
<feature type="compositionally biased region" description="Polar residues" evidence="2">
    <location>
        <begin position="258"/>
        <end position="270"/>
    </location>
</feature>
<feature type="region of interest" description="Disordered" evidence="2">
    <location>
        <begin position="217"/>
        <end position="282"/>
    </location>
</feature>
<reference evidence="5" key="1">
    <citation type="journal article" date="2011" name="Nature">
        <title>Genome sequence and analysis of the tuber crop potato.</title>
        <authorList>
            <consortium name="The Potato Genome Sequencing Consortium"/>
        </authorList>
    </citation>
    <scope>NUCLEOTIDE SEQUENCE [LARGE SCALE GENOMIC DNA]</scope>
    <source>
        <strain evidence="5">cv. DM1-3 516 R44</strain>
    </source>
</reference>
<evidence type="ECO:0000313" key="5">
    <source>
        <dbReference type="Proteomes" id="UP000011115"/>
    </source>
</evidence>
<proteinExistence type="predicted"/>
<sequence length="331" mass="37656">MWTGQGWNLHLRRNLNDWEMGNIVAFHDTLAQFSNLTREEDKVVWKIGSKGVFSVKSAYKDLNQSNSNDRMELWPWRMIWRTKIPNKFGKLFLSTIFTYRTFHVMTSFGAASLKDADPGFQDRQQRFTRIFLHQHLVRPSCFQRDPVHMVIQYIVDIASGIFRVEAFDEVKSNLEELEEVNKEGLTNLELKLTEALSSLHREFETLKRQVDETATAGVAGPVTVQAAKGRDNRSKNVPPRGDSSRTKNRPVPNRGSDTRGNNRNQPSNFRKNYEDRKKGAPHREGCYICGETTHAARYCPSLSKLNAIVAAQKQQEQVASQTGGPSGEQGG</sequence>
<dbReference type="InterPro" id="IPR036875">
    <property type="entry name" value="Znf_CCHC_sf"/>
</dbReference>
<organism evidence="4 5">
    <name type="scientific">Solanum tuberosum</name>
    <name type="common">Potato</name>
    <dbReference type="NCBI Taxonomy" id="4113"/>
    <lineage>
        <taxon>Eukaryota</taxon>
        <taxon>Viridiplantae</taxon>
        <taxon>Streptophyta</taxon>
        <taxon>Embryophyta</taxon>
        <taxon>Tracheophyta</taxon>
        <taxon>Spermatophyta</taxon>
        <taxon>Magnoliopsida</taxon>
        <taxon>eudicotyledons</taxon>
        <taxon>Gunneridae</taxon>
        <taxon>Pentapetalae</taxon>
        <taxon>asterids</taxon>
        <taxon>lamiids</taxon>
        <taxon>Solanales</taxon>
        <taxon>Solanaceae</taxon>
        <taxon>Solanoideae</taxon>
        <taxon>Solaneae</taxon>
        <taxon>Solanum</taxon>
    </lineage>
</organism>
<protein>
    <recommendedName>
        <fullName evidence="3">CCHC-type domain-containing protein</fullName>
    </recommendedName>
</protein>
<keyword evidence="1" id="KW-0862">Zinc</keyword>
<dbReference type="GO" id="GO:0008270">
    <property type="term" value="F:zinc ion binding"/>
    <property type="evidence" value="ECO:0007669"/>
    <property type="project" value="UniProtKB-KW"/>
</dbReference>
<feature type="compositionally biased region" description="Polar residues" evidence="2">
    <location>
        <begin position="312"/>
        <end position="323"/>
    </location>
</feature>
<keyword evidence="1" id="KW-0479">Metal-binding</keyword>
<evidence type="ECO:0000259" key="3">
    <source>
        <dbReference type="PROSITE" id="PS50158"/>
    </source>
</evidence>
<dbReference type="AlphaFoldDB" id="M1DJF6"/>
<accession>M1DJF6</accession>
<evidence type="ECO:0000313" key="4">
    <source>
        <dbReference type="EnsemblPlants" id="PGSC0003DMT400090019"/>
    </source>
</evidence>
<dbReference type="Proteomes" id="UP000011115">
    <property type="component" value="Unassembled WGS sequence"/>
</dbReference>
<keyword evidence="5" id="KW-1185">Reference proteome</keyword>